<reference evidence="3" key="1">
    <citation type="journal article" date="2024" name="IScience">
        <title>Strigolactones Initiate the Formation of Haustorium-like Structures in Castilleja.</title>
        <authorList>
            <person name="Buerger M."/>
            <person name="Peterson D."/>
            <person name="Chory J."/>
        </authorList>
    </citation>
    <scope>NUCLEOTIDE SEQUENCE [LARGE SCALE GENOMIC DNA]</scope>
</reference>
<sequence length="208" mass="23301">MRIGSFQSKNKNQLLEEETDVQLSLIAQESTKMETNKLLADQTPFGIERVSGAIMHASFIRPGGMETDAKFHPGVTKEPGATDKFKEISTAYEVLSDDKKRALYDQYGEAGVKRTRSPTLLIYLKHFPGLVWVVGSLEWMDSVWNITSYYYFCRRGTGEMISESSFKCSGAGRVRIRKDIKVKIPPGVSKGSILREVQLSLKARNAAL</sequence>
<accession>A0ABD3DCG0</accession>
<name>A0ABD3DCG0_9LAMI</name>
<dbReference type="InterPro" id="IPR018253">
    <property type="entry name" value="DnaJ_domain_CS"/>
</dbReference>
<keyword evidence="3" id="KW-1185">Reference proteome</keyword>
<comment type="caution">
    <text evidence="2">The sequence shown here is derived from an EMBL/GenBank/DDBJ whole genome shotgun (WGS) entry which is preliminary data.</text>
</comment>
<dbReference type="Pfam" id="PF00226">
    <property type="entry name" value="DnaJ"/>
    <property type="match status" value="1"/>
</dbReference>
<dbReference type="CDD" id="cd06257">
    <property type="entry name" value="DnaJ"/>
    <property type="match status" value="1"/>
</dbReference>
<proteinExistence type="predicted"/>
<feature type="domain" description="J" evidence="1">
    <location>
        <begin position="34"/>
        <end position="108"/>
    </location>
</feature>
<evidence type="ECO:0000313" key="3">
    <source>
        <dbReference type="Proteomes" id="UP001632038"/>
    </source>
</evidence>
<evidence type="ECO:0000259" key="1">
    <source>
        <dbReference type="PROSITE" id="PS50076"/>
    </source>
</evidence>
<dbReference type="InterPro" id="IPR001623">
    <property type="entry name" value="DnaJ_domain"/>
</dbReference>
<dbReference type="Gene3D" id="1.10.287.110">
    <property type="entry name" value="DnaJ domain"/>
    <property type="match status" value="1"/>
</dbReference>
<dbReference type="PROSITE" id="PS50076">
    <property type="entry name" value="DNAJ_2"/>
    <property type="match status" value="1"/>
</dbReference>
<dbReference type="PANTHER" id="PTHR43096:SF22">
    <property type="entry name" value="MOLECULAR CHAPERONE HSP40_DNAJ FAMILY PROTEIN"/>
    <property type="match status" value="1"/>
</dbReference>
<protein>
    <recommendedName>
        <fullName evidence="1">J domain-containing protein</fullName>
    </recommendedName>
</protein>
<dbReference type="InterPro" id="IPR036869">
    <property type="entry name" value="J_dom_sf"/>
</dbReference>
<dbReference type="PRINTS" id="PR00625">
    <property type="entry name" value="JDOMAIN"/>
</dbReference>
<evidence type="ECO:0000313" key="2">
    <source>
        <dbReference type="EMBL" id="KAL3639687.1"/>
    </source>
</evidence>
<dbReference type="EMBL" id="JAVIJP010000017">
    <property type="protein sequence ID" value="KAL3639687.1"/>
    <property type="molecule type" value="Genomic_DNA"/>
</dbReference>
<dbReference type="PANTHER" id="PTHR43096">
    <property type="entry name" value="DNAJ HOMOLOG 1, MITOCHONDRIAL-RELATED"/>
    <property type="match status" value="1"/>
</dbReference>
<dbReference type="PROSITE" id="PS00636">
    <property type="entry name" value="DNAJ_1"/>
    <property type="match status" value="1"/>
</dbReference>
<dbReference type="Proteomes" id="UP001632038">
    <property type="component" value="Unassembled WGS sequence"/>
</dbReference>
<dbReference type="Gene3D" id="2.60.260.20">
    <property type="entry name" value="Urease metallochaperone UreE, N-terminal domain"/>
    <property type="match status" value="1"/>
</dbReference>
<dbReference type="AlphaFoldDB" id="A0ABD3DCG0"/>
<gene>
    <name evidence="2" type="ORF">CASFOL_014655</name>
</gene>
<organism evidence="2 3">
    <name type="scientific">Castilleja foliolosa</name>
    <dbReference type="NCBI Taxonomy" id="1961234"/>
    <lineage>
        <taxon>Eukaryota</taxon>
        <taxon>Viridiplantae</taxon>
        <taxon>Streptophyta</taxon>
        <taxon>Embryophyta</taxon>
        <taxon>Tracheophyta</taxon>
        <taxon>Spermatophyta</taxon>
        <taxon>Magnoliopsida</taxon>
        <taxon>eudicotyledons</taxon>
        <taxon>Gunneridae</taxon>
        <taxon>Pentapetalae</taxon>
        <taxon>asterids</taxon>
        <taxon>lamiids</taxon>
        <taxon>Lamiales</taxon>
        <taxon>Orobanchaceae</taxon>
        <taxon>Pedicularideae</taxon>
        <taxon>Castillejinae</taxon>
        <taxon>Castilleja</taxon>
    </lineage>
</organism>
<dbReference type="SUPFAM" id="SSF46565">
    <property type="entry name" value="Chaperone J-domain"/>
    <property type="match status" value="1"/>
</dbReference>